<sequence length="118" mass="13328">MDSRLCNRDFKENPVTFKLNGPWFAKMEMLVTVANENAHNITSANFQNFPKGPKFREMFDVVGDGIFSSEISCTSFHVTEVALSKAMEDAEKQFSSAMFCHKSCEDCKGGQELDQKEN</sequence>
<protein>
    <submittedName>
        <fullName evidence="1">Alkane hydroxylase MAH1-like</fullName>
    </submittedName>
</protein>
<organism evidence="1 2">
    <name type="scientific">Olea europaea subsp. europaea</name>
    <dbReference type="NCBI Taxonomy" id="158383"/>
    <lineage>
        <taxon>Eukaryota</taxon>
        <taxon>Viridiplantae</taxon>
        <taxon>Streptophyta</taxon>
        <taxon>Embryophyta</taxon>
        <taxon>Tracheophyta</taxon>
        <taxon>Spermatophyta</taxon>
        <taxon>Magnoliopsida</taxon>
        <taxon>eudicotyledons</taxon>
        <taxon>Gunneridae</taxon>
        <taxon>Pentapetalae</taxon>
        <taxon>asterids</taxon>
        <taxon>lamiids</taxon>
        <taxon>Lamiales</taxon>
        <taxon>Oleaceae</taxon>
        <taxon>Oleeae</taxon>
        <taxon>Olea</taxon>
    </lineage>
</organism>
<dbReference type="EMBL" id="CACTIH010002206">
    <property type="protein sequence ID" value="CAA2974865.1"/>
    <property type="molecule type" value="Genomic_DNA"/>
</dbReference>
<dbReference type="AlphaFoldDB" id="A0A8S0R7M5"/>
<dbReference type="Proteomes" id="UP000594638">
    <property type="component" value="Unassembled WGS sequence"/>
</dbReference>
<dbReference type="OrthoDB" id="1470350at2759"/>
<keyword evidence="2" id="KW-1185">Reference proteome</keyword>
<gene>
    <name evidence="1" type="ORF">OLEA9_A095250</name>
</gene>
<name>A0A8S0R7M5_OLEEU</name>
<evidence type="ECO:0000313" key="1">
    <source>
        <dbReference type="EMBL" id="CAA2974865.1"/>
    </source>
</evidence>
<dbReference type="Gramene" id="OE9A095250T1">
    <property type="protein sequence ID" value="OE9A095250C1"/>
    <property type="gene ID" value="OE9A095250"/>
</dbReference>
<comment type="caution">
    <text evidence="1">The sequence shown here is derived from an EMBL/GenBank/DDBJ whole genome shotgun (WGS) entry which is preliminary data.</text>
</comment>
<evidence type="ECO:0000313" key="2">
    <source>
        <dbReference type="Proteomes" id="UP000594638"/>
    </source>
</evidence>
<accession>A0A8S0R7M5</accession>
<proteinExistence type="predicted"/>
<reference evidence="1 2" key="1">
    <citation type="submission" date="2019-12" db="EMBL/GenBank/DDBJ databases">
        <authorList>
            <person name="Alioto T."/>
            <person name="Alioto T."/>
            <person name="Gomez Garrido J."/>
        </authorList>
    </citation>
    <scope>NUCLEOTIDE SEQUENCE [LARGE SCALE GENOMIC DNA]</scope>
</reference>